<dbReference type="FunFam" id="3.40.50.720:FF:000084">
    <property type="entry name" value="Short-chain dehydrogenase reductase"/>
    <property type="match status" value="1"/>
</dbReference>
<dbReference type="STRING" id="1003.SAMN04488541_100931"/>
<dbReference type="PRINTS" id="PR00080">
    <property type="entry name" value="SDRFAMILY"/>
</dbReference>
<accession>A0A1I2E7E1</accession>
<protein>
    <submittedName>
        <fullName evidence="2">NAD(P)-dependent dehydrogenase, short-chain alcohol dehydrogenase family</fullName>
    </submittedName>
</protein>
<dbReference type="CDD" id="cd05233">
    <property type="entry name" value="SDR_c"/>
    <property type="match status" value="1"/>
</dbReference>
<reference evidence="2 3" key="1">
    <citation type="submission" date="2016-10" db="EMBL/GenBank/DDBJ databases">
        <authorList>
            <person name="de Groot N.N."/>
        </authorList>
    </citation>
    <scope>NUCLEOTIDE SEQUENCE [LARGE SCALE GENOMIC DNA]</scope>
    <source>
        <strain>GEY</strain>
        <strain evidence="3">DSM 9560</strain>
    </source>
</reference>
<evidence type="ECO:0000313" key="3">
    <source>
        <dbReference type="Proteomes" id="UP000199513"/>
    </source>
</evidence>
<dbReference type="PRINTS" id="PR00081">
    <property type="entry name" value="GDHRDH"/>
</dbReference>
<dbReference type="InterPro" id="IPR036291">
    <property type="entry name" value="NAD(P)-bd_dom_sf"/>
</dbReference>
<proteinExistence type="inferred from homology"/>
<dbReference type="SUPFAM" id="SSF51735">
    <property type="entry name" value="NAD(P)-binding Rossmann-fold domains"/>
    <property type="match status" value="1"/>
</dbReference>
<dbReference type="Pfam" id="PF13561">
    <property type="entry name" value="adh_short_C2"/>
    <property type="match status" value="1"/>
</dbReference>
<dbReference type="GO" id="GO:0032787">
    <property type="term" value="P:monocarboxylic acid metabolic process"/>
    <property type="evidence" value="ECO:0007669"/>
    <property type="project" value="UniProtKB-ARBA"/>
</dbReference>
<name>A0A1I2E7E1_9BACT</name>
<dbReference type="PROSITE" id="PS00061">
    <property type="entry name" value="ADH_SHORT"/>
    <property type="match status" value="1"/>
</dbReference>
<comment type="similarity">
    <text evidence="1">Belongs to the short-chain dehydrogenases/reductases (SDR) family.</text>
</comment>
<dbReference type="OrthoDB" id="9804104at2"/>
<keyword evidence="3" id="KW-1185">Reference proteome</keyword>
<dbReference type="InterPro" id="IPR020904">
    <property type="entry name" value="Sc_DH/Rdtase_CS"/>
</dbReference>
<dbReference type="Proteomes" id="UP000199513">
    <property type="component" value="Unassembled WGS sequence"/>
</dbReference>
<dbReference type="AlphaFoldDB" id="A0A1I2E7E1"/>
<dbReference type="PANTHER" id="PTHR42879">
    <property type="entry name" value="3-OXOACYL-(ACYL-CARRIER-PROTEIN) REDUCTASE"/>
    <property type="match status" value="1"/>
</dbReference>
<dbReference type="RefSeq" id="WP_091542096.1">
    <property type="nucleotide sequence ID" value="NZ_FONY01000009.1"/>
</dbReference>
<gene>
    <name evidence="2" type="ORF">SAMN04488541_100931</name>
</gene>
<dbReference type="Gene3D" id="3.40.50.720">
    <property type="entry name" value="NAD(P)-binding Rossmann-like Domain"/>
    <property type="match status" value="1"/>
</dbReference>
<dbReference type="NCBIfam" id="NF005559">
    <property type="entry name" value="PRK07231.1"/>
    <property type="match status" value="1"/>
</dbReference>
<evidence type="ECO:0000313" key="2">
    <source>
        <dbReference type="EMBL" id="SFE88623.1"/>
    </source>
</evidence>
<dbReference type="EMBL" id="FONY01000009">
    <property type="protein sequence ID" value="SFE88623.1"/>
    <property type="molecule type" value="Genomic_DNA"/>
</dbReference>
<organism evidence="2 3">
    <name type="scientific">Thermoflexibacter ruber</name>
    <dbReference type="NCBI Taxonomy" id="1003"/>
    <lineage>
        <taxon>Bacteria</taxon>
        <taxon>Pseudomonadati</taxon>
        <taxon>Bacteroidota</taxon>
        <taxon>Cytophagia</taxon>
        <taxon>Cytophagales</taxon>
        <taxon>Thermoflexibacteraceae</taxon>
        <taxon>Thermoflexibacter</taxon>
    </lineage>
</organism>
<dbReference type="InterPro" id="IPR050259">
    <property type="entry name" value="SDR"/>
</dbReference>
<sequence length="260" mass="27950">MPLFDFSGKNAVITGAGSGIGKSIALLFSQQGAQVCIIDIHQDSAQDTVDEIRRQGGEAQCFACNVANQQEVFSTIHKIKQEIGDIHILVNNAGIAHVGNLENTSEADFERIVNVNIKGVYNMLYAVVPQMKNQGGGVILNMASVAALVGIADRFAYSMSKGAVISMTLSVAKDYLPYHIRCNSISPARVHTPFVDGFIAKNYVGKEKEVFEKLSQSQPIGRMGKPEEVAALALFLCSDEAGFITGCDYPIDGGFVKLNS</sequence>
<dbReference type="InterPro" id="IPR002347">
    <property type="entry name" value="SDR_fam"/>
</dbReference>
<dbReference type="PANTHER" id="PTHR42879:SF2">
    <property type="entry name" value="3-OXOACYL-[ACYL-CARRIER-PROTEIN] REDUCTASE FABG"/>
    <property type="match status" value="1"/>
</dbReference>
<evidence type="ECO:0000256" key="1">
    <source>
        <dbReference type="ARBA" id="ARBA00006484"/>
    </source>
</evidence>